<evidence type="ECO:0000313" key="3">
    <source>
        <dbReference type="Proteomes" id="UP000001302"/>
    </source>
</evidence>
<dbReference type="InterPro" id="IPR011322">
    <property type="entry name" value="N-reg_PII-like_a/b"/>
</dbReference>
<dbReference type="EMBL" id="CP002156">
    <property type="protein sequence ID" value="ADM08911.1"/>
    <property type="molecule type" value="Genomic_DNA"/>
</dbReference>
<sequence>MAHQERASSSCVFIVETTVDSEEAAQTLAQRIIAERLAACAQITAIESVYRWEGSMACEGEYRVSFKTSAGRLVPLRTALLAAHPYDLPQLLTIEAEATDAYAAWVKAECAAPAPSV</sequence>
<organism evidence="2 3">
    <name type="scientific">Parvularcula bermudensis (strain ATCC BAA-594 / HTCC2503 / KCTC 12087)</name>
    <dbReference type="NCBI Taxonomy" id="314260"/>
    <lineage>
        <taxon>Bacteria</taxon>
        <taxon>Pseudomonadati</taxon>
        <taxon>Pseudomonadota</taxon>
        <taxon>Alphaproteobacteria</taxon>
        <taxon>Parvularculales</taxon>
        <taxon>Parvularculaceae</taxon>
        <taxon>Parvularcula</taxon>
    </lineage>
</organism>
<dbReference type="RefSeq" id="WP_013299885.1">
    <property type="nucleotide sequence ID" value="NC_014414.1"/>
</dbReference>
<gene>
    <name evidence="2" type="ordered locus">PB2503_04182</name>
</gene>
<dbReference type="Pfam" id="PF03091">
    <property type="entry name" value="CutA1"/>
    <property type="match status" value="1"/>
</dbReference>
<dbReference type="SUPFAM" id="SSF54913">
    <property type="entry name" value="GlnB-like"/>
    <property type="match status" value="1"/>
</dbReference>
<dbReference type="Proteomes" id="UP000001302">
    <property type="component" value="Chromosome"/>
</dbReference>
<dbReference type="Gene3D" id="3.30.70.120">
    <property type="match status" value="1"/>
</dbReference>
<keyword evidence="3" id="KW-1185">Reference proteome</keyword>
<dbReference type="AlphaFoldDB" id="E0TEM8"/>
<dbReference type="HOGENOM" id="CLU_098807_3_1_5"/>
<dbReference type="PANTHER" id="PTHR23419">
    <property type="entry name" value="DIVALENT CATION TOLERANCE CUTA-RELATED"/>
    <property type="match status" value="1"/>
</dbReference>
<reference evidence="3" key="1">
    <citation type="submission" date="2010-08" db="EMBL/GenBank/DDBJ databases">
        <title>Genome sequence of Parvularcula bermudensis HTCC2503.</title>
        <authorList>
            <person name="Kang D.-M."/>
            <person name="Oh H.-M."/>
            <person name="Cho J.-C."/>
        </authorList>
    </citation>
    <scope>NUCLEOTIDE SEQUENCE [LARGE SCALE GENOMIC DNA]</scope>
    <source>
        <strain evidence="3">ATCC BAA-594 / HTCC2503 / KCTC 12087</strain>
    </source>
</reference>
<dbReference type="eggNOG" id="COG1324">
    <property type="taxonomic scope" value="Bacteria"/>
</dbReference>
<dbReference type="OrthoDB" id="37622at2"/>
<accession>E0TEM8</accession>
<dbReference type="GO" id="GO:0005507">
    <property type="term" value="F:copper ion binding"/>
    <property type="evidence" value="ECO:0007669"/>
    <property type="project" value="TreeGrafter"/>
</dbReference>
<dbReference type="PANTHER" id="PTHR23419:SF8">
    <property type="entry name" value="FI09726P"/>
    <property type="match status" value="1"/>
</dbReference>
<dbReference type="GO" id="GO:0010038">
    <property type="term" value="P:response to metal ion"/>
    <property type="evidence" value="ECO:0007669"/>
    <property type="project" value="InterPro"/>
</dbReference>
<protein>
    <submittedName>
        <fullName evidence="2">Divalent cation tolerance protein</fullName>
    </submittedName>
</protein>
<evidence type="ECO:0000256" key="1">
    <source>
        <dbReference type="ARBA" id="ARBA00010169"/>
    </source>
</evidence>
<evidence type="ECO:0000313" key="2">
    <source>
        <dbReference type="EMBL" id="ADM08911.1"/>
    </source>
</evidence>
<dbReference type="InterPro" id="IPR015867">
    <property type="entry name" value="N-reg_PII/ATP_PRibTrfase_C"/>
</dbReference>
<comment type="similarity">
    <text evidence="1">Belongs to the CutA family.</text>
</comment>
<dbReference type="InterPro" id="IPR004323">
    <property type="entry name" value="Ion_tolerance_CutA"/>
</dbReference>
<dbReference type="KEGG" id="pbr:PB2503_04182"/>
<name>E0TEM8_PARBH</name>
<reference evidence="2 3" key="2">
    <citation type="journal article" date="2011" name="J. Bacteriol.">
        <title>Complete genome sequence of strain HTCC2503T of Parvularcula bermudensis, the type species of the order "Parvularculales" in the class Alphaproteobacteria.</title>
        <authorList>
            <person name="Oh H.M."/>
            <person name="Kang I."/>
            <person name="Vergin K.L."/>
            <person name="Kang D."/>
            <person name="Rhee K.H."/>
            <person name="Giovannoni S.J."/>
            <person name="Cho J.C."/>
        </authorList>
    </citation>
    <scope>NUCLEOTIDE SEQUENCE [LARGE SCALE GENOMIC DNA]</scope>
    <source>
        <strain evidence="3">ATCC BAA-594 / HTCC2503 / KCTC 12087</strain>
    </source>
</reference>
<proteinExistence type="inferred from homology"/>